<keyword evidence="3" id="KW-1133">Transmembrane helix</keyword>
<dbReference type="AlphaFoldDB" id="A0A368VFY7"/>
<comment type="caution">
    <text evidence="6">The sequence shown here is derived from an EMBL/GenBank/DDBJ whole genome shotgun (WGS) entry which is preliminary data.</text>
</comment>
<proteinExistence type="inferred from homology"/>
<dbReference type="Pfam" id="PF13399">
    <property type="entry name" value="LytR_C"/>
    <property type="match status" value="1"/>
</dbReference>
<feature type="compositionally biased region" description="Pro residues" evidence="2">
    <location>
        <begin position="8"/>
        <end position="24"/>
    </location>
</feature>
<keyword evidence="3" id="KW-0812">Transmembrane</keyword>
<feature type="compositionally biased region" description="Polar residues" evidence="2">
    <location>
        <begin position="582"/>
        <end position="591"/>
    </location>
</feature>
<evidence type="ECO:0000313" key="7">
    <source>
        <dbReference type="Proteomes" id="UP000253495"/>
    </source>
</evidence>
<dbReference type="InterPro" id="IPR050922">
    <property type="entry name" value="LytR/CpsA/Psr_CW_biosynth"/>
</dbReference>
<feature type="compositionally biased region" description="Basic residues" evidence="2">
    <location>
        <begin position="101"/>
        <end position="113"/>
    </location>
</feature>
<dbReference type="Pfam" id="PF03816">
    <property type="entry name" value="LytR_cpsA_psr"/>
    <property type="match status" value="1"/>
</dbReference>
<sequence>MDNRPQRPGGPPGQPGRPVPPGDRPPGARQAGSPPPPGHKGGQPGPLPNEPDSRAAHGSRQGRPGPEPGASPQGHSGDPDATRPNVARQPRPGGSRERNRGRPSGKRPPRRKFRATKLIAALVSVTILVTTGYAWGTLRDLSSDLQGSVAINNTMSAPDGATDILLIGNDSRTDAQGDPLPDEVLSKLRASDDGGGDLTDTMILVRIPNGGERASAVSFPRDARVEMPENYGRHKLNSAFARAKTEARERLTQQGLDPKTVEKRATARAQNFLITTIEQIAGVSIDHYAEVNLLGFYKLTKAIGGVKVCLKDPVDDSEYSGAVFPAGPQTIQGADALAFVRQRHGLPRGDLDRIVRQQVFMSALAKKMLSKGVLGNPAKLSDLMEALKDSIVLDKNWDVVSFARQMQGIAAGNIRFQTIPLERTGQSGTITIDRQEVQRFVDNLLLPPAERKARQRAAAAAEKVRSRTTVNVYNASDIGGLAGRVLDDLTSAGFDKGVSANADSEMSQSVVRYPPGGQEAAKLAARALGGLPTEESQSVESGSVAVYLSGEYSGPGARQRFAGDRTVRLDGARQSHPRPAQQPEQDQNKQPITAEGVPCVE</sequence>
<dbReference type="EMBL" id="QPJC01000017">
    <property type="protein sequence ID" value="RCW39190.1"/>
    <property type="molecule type" value="Genomic_DNA"/>
</dbReference>
<keyword evidence="7" id="KW-1185">Reference proteome</keyword>
<name>A0A368VFY7_9ACTN</name>
<dbReference type="NCBIfam" id="TIGR00350">
    <property type="entry name" value="lytR_cpsA_psr"/>
    <property type="match status" value="1"/>
</dbReference>
<evidence type="ECO:0000313" key="6">
    <source>
        <dbReference type="EMBL" id="RCW39190.1"/>
    </source>
</evidence>
<dbReference type="InterPro" id="IPR004474">
    <property type="entry name" value="LytR_CpsA_psr"/>
</dbReference>
<reference evidence="6 7" key="1">
    <citation type="submission" date="2018-07" db="EMBL/GenBank/DDBJ databases">
        <title>Genomic Encyclopedia of Type Strains, Phase III (KMG-III): the genomes of soil and plant-associated and newly described type strains.</title>
        <authorList>
            <person name="Whitman W."/>
        </authorList>
    </citation>
    <scope>NUCLEOTIDE SEQUENCE [LARGE SCALE GENOMIC DNA]</scope>
    <source>
        <strain evidence="6 7">CECT 8575</strain>
    </source>
</reference>
<dbReference type="PANTHER" id="PTHR33392:SF6">
    <property type="entry name" value="POLYISOPRENYL-TEICHOIC ACID--PEPTIDOGLYCAN TEICHOIC ACID TRANSFERASE TAGU"/>
    <property type="match status" value="1"/>
</dbReference>
<feature type="domain" description="Cell envelope-related transcriptional attenuator" evidence="4">
    <location>
        <begin position="199"/>
        <end position="369"/>
    </location>
</feature>
<feature type="region of interest" description="Disordered" evidence="2">
    <location>
        <begin position="1"/>
        <end position="113"/>
    </location>
</feature>
<protein>
    <submittedName>
        <fullName evidence="6">LytR family transcriptional attenuator</fullName>
    </submittedName>
</protein>
<dbReference type="Gene3D" id="3.30.70.2390">
    <property type="match status" value="1"/>
</dbReference>
<dbReference type="Proteomes" id="UP000253495">
    <property type="component" value="Unassembled WGS sequence"/>
</dbReference>
<keyword evidence="3" id="KW-0472">Membrane</keyword>
<gene>
    <name evidence="6" type="ORF">DFQ14_11726</name>
</gene>
<evidence type="ECO:0000259" key="5">
    <source>
        <dbReference type="Pfam" id="PF13399"/>
    </source>
</evidence>
<feature type="domain" description="LytR/CpsA/Psr regulator C-terminal" evidence="5">
    <location>
        <begin position="468"/>
        <end position="551"/>
    </location>
</feature>
<evidence type="ECO:0000256" key="3">
    <source>
        <dbReference type="SAM" id="Phobius"/>
    </source>
</evidence>
<dbReference type="InterPro" id="IPR027381">
    <property type="entry name" value="LytR/CpsA/Psr_C"/>
</dbReference>
<evidence type="ECO:0000259" key="4">
    <source>
        <dbReference type="Pfam" id="PF03816"/>
    </source>
</evidence>
<organism evidence="6 7">
    <name type="scientific">Halopolyspora algeriensis</name>
    <dbReference type="NCBI Taxonomy" id="1500506"/>
    <lineage>
        <taxon>Bacteria</taxon>
        <taxon>Bacillati</taxon>
        <taxon>Actinomycetota</taxon>
        <taxon>Actinomycetes</taxon>
        <taxon>Actinomycetes incertae sedis</taxon>
        <taxon>Halopolyspora</taxon>
    </lineage>
</organism>
<dbReference type="Gene3D" id="3.40.630.190">
    <property type="entry name" value="LCP protein"/>
    <property type="match status" value="1"/>
</dbReference>
<evidence type="ECO:0000256" key="1">
    <source>
        <dbReference type="ARBA" id="ARBA00006068"/>
    </source>
</evidence>
<evidence type="ECO:0000256" key="2">
    <source>
        <dbReference type="SAM" id="MobiDB-lite"/>
    </source>
</evidence>
<feature type="compositionally biased region" description="Basic and acidic residues" evidence="2">
    <location>
        <begin position="561"/>
        <end position="573"/>
    </location>
</feature>
<comment type="similarity">
    <text evidence="1">Belongs to the LytR/CpsA/Psr (LCP) family.</text>
</comment>
<feature type="transmembrane region" description="Helical" evidence="3">
    <location>
        <begin position="115"/>
        <end position="136"/>
    </location>
</feature>
<feature type="region of interest" description="Disordered" evidence="2">
    <location>
        <begin position="549"/>
        <end position="601"/>
    </location>
</feature>
<accession>A0A368VFY7</accession>
<dbReference type="PANTHER" id="PTHR33392">
    <property type="entry name" value="POLYISOPRENYL-TEICHOIC ACID--PEPTIDOGLYCAN TEICHOIC ACID TRANSFERASE TAGU"/>
    <property type="match status" value="1"/>
</dbReference>